<dbReference type="InterPro" id="IPR054284">
    <property type="entry name" value="DUF7019"/>
</dbReference>
<name>A0ABV3AHU1_9ACTN</name>
<protein>
    <submittedName>
        <fullName evidence="1">SAVMC3_10250 family protein</fullName>
    </submittedName>
</protein>
<dbReference type="EMBL" id="JBFAEG010000027">
    <property type="protein sequence ID" value="MEU5711524.1"/>
    <property type="molecule type" value="Genomic_DNA"/>
</dbReference>
<gene>
    <name evidence="1" type="ORF">AB0H04_32505</name>
</gene>
<dbReference type="Pfam" id="PF22880">
    <property type="entry name" value="DUF7019"/>
    <property type="match status" value="1"/>
</dbReference>
<evidence type="ECO:0000313" key="2">
    <source>
        <dbReference type="Proteomes" id="UP001551011"/>
    </source>
</evidence>
<accession>A0ABV3AHU1</accession>
<dbReference type="NCBIfam" id="NF040893">
    <property type="entry name" value="SAVMC3_10250"/>
    <property type="match status" value="1"/>
</dbReference>
<dbReference type="Proteomes" id="UP001551011">
    <property type="component" value="Unassembled WGS sequence"/>
</dbReference>
<keyword evidence="2" id="KW-1185">Reference proteome</keyword>
<dbReference type="RefSeq" id="WP_359259943.1">
    <property type="nucleotide sequence ID" value="NZ_JBFAEG010000027.1"/>
</dbReference>
<reference evidence="1 2" key="1">
    <citation type="submission" date="2024-06" db="EMBL/GenBank/DDBJ databases">
        <title>The Natural Products Discovery Center: Release of the First 8490 Sequenced Strains for Exploring Actinobacteria Biosynthetic Diversity.</title>
        <authorList>
            <person name="Kalkreuter E."/>
            <person name="Kautsar S.A."/>
            <person name="Yang D."/>
            <person name="Bader C.D."/>
            <person name="Teijaro C.N."/>
            <person name="Fluegel L."/>
            <person name="Davis C.M."/>
            <person name="Simpson J.R."/>
            <person name="Lauterbach L."/>
            <person name="Steele A.D."/>
            <person name="Gui C."/>
            <person name="Meng S."/>
            <person name="Li G."/>
            <person name="Viehrig K."/>
            <person name="Ye F."/>
            <person name="Su P."/>
            <person name="Kiefer A.F."/>
            <person name="Nichols A."/>
            <person name="Cepeda A.J."/>
            <person name="Yan W."/>
            <person name="Fan B."/>
            <person name="Jiang Y."/>
            <person name="Adhikari A."/>
            <person name="Zheng C.-J."/>
            <person name="Schuster L."/>
            <person name="Cowan T.M."/>
            <person name="Smanski M.J."/>
            <person name="Chevrette M.G."/>
            <person name="De Carvalho L.P.S."/>
            <person name="Shen B."/>
        </authorList>
    </citation>
    <scope>NUCLEOTIDE SEQUENCE [LARGE SCALE GENOMIC DNA]</scope>
    <source>
        <strain evidence="1 2">NPDC020594</strain>
    </source>
</reference>
<proteinExistence type="predicted"/>
<sequence>MSLHHCLCISDTKADMLLPQIGADFDRKHATDVGADLKFVSVKRSVESATANRVTPLERVPRCLDGSGDVGTVDVPGPYVRGRLPMRWEPSATGRASLVHFGGSTGRSPVGLGGASGHVVGAPAAAVTAGTDPVFAPSTMPGLLSGLATALADDSATVPPDALASGHLVNPRGVEEQMESLERCLSHGPSPYPELDAHEGMTVLPGSPLLVALSD</sequence>
<organism evidence="1 2">
    <name type="scientific">Streptomyces flaveolus</name>
    <dbReference type="NCBI Taxonomy" id="67297"/>
    <lineage>
        <taxon>Bacteria</taxon>
        <taxon>Bacillati</taxon>
        <taxon>Actinomycetota</taxon>
        <taxon>Actinomycetes</taxon>
        <taxon>Kitasatosporales</taxon>
        <taxon>Streptomycetaceae</taxon>
        <taxon>Streptomyces</taxon>
    </lineage>
</organism>
<comment type="caution">
    <text evidence="1">The sequence shown here is derived from an EMBL/GenBank/DDBJ whole genome shotgun (WGS) entry which is preliminary data.</text>
</comment>
<evidence type="ECO:0000313" key="1">
    <source>
        <dbReference type="EMBL" id="MEU5711524.1"/>
    </source>
</evidence>